<evidence type="ECO:0000313" key="1">
    <source>
        <dbReference type="EMBL" id="CAB0602118.1"/>
    </source>
</evidence>
<dbReference type="Pfam" id="PF00293">
    <property type="entry name" value="NUDIX"/>
    <property type="match status" value="1"/>
</dbReference>
<organism evidence="1 2">
    <name type="scientific">Corynebacterium diphtheriae</name>
    <dbReference type="NCBI Taxonomy" id="1717"/>
    <lineage>
        <taxon>Bacteria</taxon>
        <taxon>Bacillati</taxon>
        <taxon>Actinomycetota</taxon>
        <taxon>Actinomycetes</taxon>
        <taxon>Mycobacteriales</taxon>
        <taxon>Corynebacteriaceae</taxon>
        <taxon>Corynebacterium</taxon>
    </lineage>
</organism>
<dbReference type="InterPro" id="IPR000086">
    <property type="entry name" value="NUDIX_hydrolase_dom"/>
</dbReference>
<dbReference type="PROSITE" id="PS51462">
    <property type="entry name" value="NUDIX"/>
    <property type="match status" value="1"/>
</dbReference>
<dbReference type="InterPro" id="IPR013078">
    <property type="entry name" value="His_Pase_superF_clade-1"/>
</dbReference>
<dbReference type="OMA" id="RYDDWSW"/>
<name>A0A0F5DBH7_CORDP</name>
<dbReference type="PROSITE" id="PS00893">
    <property type="entry name" value="NUDIX_BOX"/>
    <property type="match status" value="1"/>
</dbReference>
<dbReference type="InterPro" id="IPR020084">
    <property type="entry name" value="NUDIX_hydrolase_CS"/>
</dbReference>
<dbReference type="GO" id="GO:0006167">
    <property type="term" value="P:AMP biosynthetic process"/>
    <property type="evidence" value="ECO:0007669"/>
    <property type="project" value="TreeGrafter"/>
</dbReference>
<gene>
    <name evidence="1" type="ORF">CIP107547_01312</name>
</gene>
<dbReference type="InterPro" id="IPR015797">
    <property type="entry name" value="NUDIX_hydrolase-like_dom_sf"/>
</dbReference>
<dbReference type="GO" id="GO:0006754">
    <property type="term" value="P:ATP biosynthetic process"/>
    <property type="evidence" value="ECO:0007669"/>
    <property type="project" value="TreeGrafter"/>
</dbReference>
<dbReference type="SUPFAM" id="SSF53254">
    <property type="entry name" value="Phosphoglycerate mutase-like"/>
    <property type="match status" value="1"/>
</dbReference>
<dbReference type="OrthoDB" id="4287477at2"/>
<comment type="caution">
    <text evidence="1">The sequence shown here is derived from an EMBL/GenBank/DDBJ whole genome shotgun (WGS) entry which is preliminary data.</text>
</comment>
<dbReference type="PANTHER" id="PTHR21340:SF0">
    <property type="entry name" value="BIS(5'-NUCLEOSYL)-TETRAPHOSPHATASE [ASYMMETRICAL]"/>
    <property type="match status" value="1"/>
</dbReference>
<dbReference type="CDD" id="cd03673">
    <property type="entry name" value="NUDIX_Ap6A_hydrolase"/>
    <property type="match status" value="1"/>
</dbReference>
<dbReference type="Gene3D" id="3.90.79.10">
    <property type="entry name" value="Nucleoside Triphosphate Pyrophosphohydrolase"/>
    <property type="match status" value="1"/>
</dbReference>
<dbReference type="CDD" id="cd07067">
    <property type="entry name" value="HP_PGM_like"/>
    <property type="match status" value="1"/>
</dbReference>
<dbReference type="InterPro" id="IPR029033">
    <property type="entry name" value="His_PPase_superfam"/>
</dbReference>
<keyword evidence="1" id="KW-0378">Hydrolase</keyword>
<dbReference type="SMART" id="SM00855">
    <property type="entry name" value="PGAM"/>
    <property type="match status" value="1"/>
</dbReference>
<dbReference type="InterPro" id="IPR051325">
    <property type="entry name" value="Nudix_hydrolase_domain"/>
</dbReference>
<dbReference type="Pfam" id="PF00300">
    <property type="entry name" value="His_Phos_1"/>
    <property type="match status" value="1"/>
</dbReference>
<proteinExistence type="predicted"/>
<accession>A0A0F5DBH7</accession>
<dbReference type="EMBL" id="CADDAV010000015">
    <property type="protein sequence ID" value="CAB0602118.1"/>
    <property type="molecule type" value="Genomic_DNA"/>
</dbReference>
<dbReference type="Proteomes" id="UP000480222">
    <property type="component" value="Unassembled WGS sequence"/>
</dbReference>
<reference evidence="1 2" key="1">
    <citation type="submission" date="2020-02" db="EMBL/GenBank/DDBJ databases">
        <authorList>
            <person name="Brisse S."/>
        </authorList>
    </citation>
    <scope>NUCLEOTIDE SEQUENCE [LARGE SCALE GENOMIC DNA]</scope>
    <source>
        <strain evidence="1">CIP107547</strain>
    </source>
</reference>
<evidence type="ECO:0000313" key="2">
    <source>
        <dbReference type="Proteomes" id="UP000480222"/>
    </source>
</evidence>
<dbReference type="AlphaFoldDB" id="A0A0F5DBH7"/>
<sequence>MTSSNKLHEVDKDQQSAFDITGRYQTISAHPTKEFSKPTLAAGAVLWRHSSTITENPAVEFAVIHRPHYDDWSLAKGKVDPGESLPVTAEREIREETGHHVHLGKLLGKVSYPVGERTKVVYYWIAQVHDEAFEENNEVDELRWLPYTEARELLSYDVDRLVLDKAYKRLALPTTTRVILVRHAKAHQRHNWAGNDSIRPLEKKGQRQADLLGPMLAAYGPTSIHSATPARCQQTAAPLSELTGLEVVVDDRFDDEAWLSRMTVAQKACEELIATPGTHVVVSQGLFIPDAIAWLSAQGRLPLETIEAKKASAWVLSFHEGELTGADYLVSPLGVK</sequence>
<protein>
    <submittedName>
        <fullName evidence="1">NUDIX hydrolase</fullName>
    </submittedName>
</protein>
<dbReference type="SUPFAM" id="SSF55811">
    <property type="entry name" value="Nudix"/>
    <property type="match status" value="1"/>
</dbReference>
<dbReference type="RefSeq" id="WP_003851235.1">
    <property type="nucleotide sequence ID" value="NZ_CAJDYQ010000005.1"/>
</dbReference>
<dbReference type="GO" id="GO:0004081">
    <property type="term" value="F:bis(5'-nucleosyl)-tetraphosphatase (asymmetrical) activity"/>
    <property type="evidence" value="ECO:0007669"/>
    <property type="project" value="TreeGrafter"/>
</dbReference>
<dbReference type="PANTHER" id="PTHR21340">
    <property type="entry name" value="DIADENOSINE 5,5-P1,P4-TETRAPHOSPHATE PYROPHOSPHOHYDROLASE MUTT"/>
    <property type="match status" value="1"/>
</dbReference>
<dbReference type="Gene3D" id="3.40.50.1240">
    <property type="entry name" value="Phosphoglycerate mutase-like"/>
    <property type="match status" value="1"/>
</dbReference>
<dbReference type="KEGG" id="cdi:DIP1129"/>